<protein>
    <recommendedName>
        <fullName evidence="3">Sulfur carrier protein FdhD</fullName>
    </recommendedName>
</protein>
<dbReference type="SUPFAM" id="SSF53927">
    <property type="entry name" value="Cytidine deaminase-like"/>
    <property type="match status" value="1"/>
</dbReference>
<dbReference type="Gene3D" id="3.40.140.10">
    <property type="entry name" value="Cytidine Deaminase, domain 2"/>
    <property type="match status" value="1"/>
</dbReference>
<dbReference type="PIRSF" id="PIRSF015626">
    <property type="entry name" value="FdhD"/>
    <property type="match status" value="1"/>
</dbReference>
<name>A0ABR8UF24_9GAMM</name>
<keyword evidence="2 3" id="KW-0501">Molybdenum cofactor biosynthesis</keyword>
<evidence type="ECO:0000256" key="3">
    <source>
        <dbReference type="HAMAP-Rule" id="MF_00187"/>
    </source>
</evidence>
<keyword evidence="6" id="KW-1185">Reference proteome</keyword>
<evidence type="ECO:0000256" key="2">
    <source>
        <dbReference type="ARBA" id="ARBA00023150"/>
    </source>
</evidence>
<dbReference type="Gene3D" id="3.10.20.10">
    <property type="match status" value="1"/>
</dbReference>
<evidence type="ECO:0000256" key="4">
    <source>
        <dbReference type="SAM" id="MobiDB-lite"/>
    </source>
</evidence>
<keyword evidence="1 3" id="KW-0963">Cytoplasm</keyword>
<dbReference type="PANTHER" id="PTHR30592:SF1">
    <property type="entry name" value="SULFUR CARRIER PROTEIN FDHD"/>
    <property type="match status" value="1"/>
</dbReference>
<comment type="subcellular location">
    <subcellularLocation>
        <location evidence="3">Cytoplasm</location>
    </subcellularLocation>
</comment>
<feature type="active site" description="Cysteine persulfide intermediate" evidence="3">
    <location>
        <position position="119"/>
    </location>
</feature>
<feature type="region of interest" description="Disordered" evidence="4">
    <location>
        <begin position="277"/>
        <end position="301"/>
    </location>
</feature>
<gene>
    <name evidence="3 5" type="primary">fdhD</name>
    <name evidence="5" type="ORF">H9645_01125</name>
</gene>
<comment type="caution">
    <text evidence="3">Lacks conserved residue(s) required for the propagation of feature annotation.</text>
</comment>
<accession>A0ABR8UF24</accession>
<comment type="caution">
    <text evidence="5">The sequence shown here is derived from an EMBL/GenBank/DDBJ whole genome shotgun (WGS) entry which is preliminary data.</text>
</comment>
<evidence type="ECO:0000256" key="1">
    <source>
        <dbReference type="ARBA" id="ARBA00022490"/>
    </source>
</evidence>
<dbReference type="InterPro" id="IPR016193">
    <property type="entry name" value="Cytidine_deaminase-like"/>
</dbReference>
<evidence type="ECO:0000313" key="6">
    <source>
        <dbReference type="Proteomes" id="UP000647183"/>
    </source>
</evidence>
<organism evidence="5 6">
    <name type="scientific">Luteimonas colneyensis</name>
    <dbReference type="NCBI Taxonomy" id="2762230"/>
    <lineage>
        <taxon>Bacteria</taxon>
        <taxon>Pseudomonadati</taxon>
        <taxon>Pseudomonadota</taxon>
        <taxon>Gammaproteobacteria</taxon>
        <taxon>Lysobacterales</taxon>
        <taxon>Lysobacteraceae</taxon>
        <taxon>Luteimonas</taxon>
    </lineage>
</organism>
<dbReference type="NCBIfam" id="TIGR00129">
    <property type="entry name" value="fdhD_narQ"/>
    <property type="match status" value="1"/>
</dbReference>
<dbReference type="HAMAP" id="MF_00187">
    <property type="entry name" value="FdhD"/>
    <property type="match status" value="1"/>
</dbReference>
<dbReference type="Pfam" id="PF02634">
    <property type="entry name" value="FdhD-NarQ"/>
    <property type="match status" value="1"/>
</dbReference>
<evidence type="ECO:0000313" key="5">
    <source>
        <dbReference type="EMBL" id="MBD7986628.1"/>
    </source>
</evidence>
<sequence length="301" mass="31707">MHASDPRPSPPPSGSVLRRVERWRGDVRQLLDDHVAEEVPVAFVYNDEPFAVMMATPADLEDFATGFALSEGIVERREDVAIERVEEFIEGVGIRLRIPAARAQALALRRRSMSGRSGCGVCGSELLEAALRYPPPVASDVRVTPDALRRALAGLRSAQRITALTGAAHAAGWAALDGRLQLVREDVGRHNALDKLIGAMAAAGHDPGEGFLVVTSRASYEMAMKAASAGISFMAAISAPTALAISLAAQARLTLVGFARDDGQAVYTHPHRLVAITDDPGADPGAGGATHSDTRAGLPSP</sequence>
<dbReference type="PANTHER" id="PTHR30592">
    <property type="entry name" value="FORMATE DEHYDROGENASE"/>
    <property type="match status" value="1"/>
</dbReference>
<dbReference type="Proteomes" id="UP000647183">
    <property type="component" value="Unassembled WGS sequence"/>
</dbReference>
<reference evidence="5 6" key="1">
    <citation type="submission" date="2020-08" db="EMBL/GenBank/DDBJ databases">
        <title>A Genomic Blueprint of the Chicken Gut Microbiome.</title>
        <authorList>
            <person name="Gilroy R."/>
            <person name="Ravi A."/>
            <person name="Getino M."/>
            <person name="Pursley I."/>
            <person name="Horton D.L."/>
            <person name="Alikhan N.-F."/>
            <person name="Baker D."/>
            <person name="Gharbi K."/>
            <person name="Hall N."/>
            <person name="Watson M."/>
            <person name="Adriaenssens E.M."/>
            <person name="Foster-Nyarko E."/>
            <person name="Jarju S."/>
            <person name="Secka A."/>
            <person name="Antonio M."/>
            <person name="Oren A."/>
            <person name="Chaudhuri R."/>
            <person name="La Ragione R.M."/>
            <person name="Hildebrand F."/>
            <person name="Pallen M.J."/>
        </authorList>
    </citation>
    <scope>NUCLEOTIDE SEQUENCE [LARGE SCALE GENOMIC DNA]</scope>
    <source>
        <strain evidence="5 6">Sa2BVA3</strain>
    </source>
</reference>
<comment type="similarity">
    <text evidence="3">Belongs to the FdhD family.</text>
</comment>
<comment type="function">
    <text evidence="3">Required for formate dehydrogenase (FDH) activity. Acts as a sulfur carrier protein that transfers sulfur from IscS to the molybdenum cofactor prior to its insertion into FDH.</text>
</comment>
<proteinExistence type="inferred from homology"/>
<dbReference type="InterPro" id="IPR003786">
    <property type="entry name" value="FdhD"/>
</dbReference>
<dbReference type="RefSeq" id="WP_191727895.1">
    <property type="nucleotide sequence ID" value="NZ_JACSQJ010000001.1"/>
</dbReference>
<dbReference type="EMBL" id="JACSQJ010000001">
    <property type="protein sequence ID" value="MBD7986628.1"/>
    <property type="molecule type" value="Genomic_DNA"/>
</dbReference>